<feature type="non-terminal residue" evidence="2">
    <location>
        <position position="52"/>
    </location>
</feature>
<reference evidence="2" key="2">
    <citation type="submission" date="2023-04" db="EMBL/GenBank/DDBJ databases">
        <authorList>
            <person name="Bu L."/>
            <person name="Lu L."/>
            <person name="Laidemitt M.R."/>
            <person name="Zhang S.M."/>
            <person name="Mutuku M."/>
            <person name="Mkoji G."/>
            <person name="Steinauer M."/>
            <person name="Loker E.S."/>
        </authorList>
    </citation>
    <scope>NUCLEOTIDE SEQUENCE</scope>
    <source>
        <strain evidence="2">KasaAsao</strain>
        <tissue evidence="2">Whole Snail</tissue>
    </source>
</reference>
<dbReference type="PANTHER" id="PTHR11533:SF174">
    <property type="entry name" value="PUROMYCIN-SENSITIVE AMINOPEPTIDASE-RELATED"/>
    <property type="match status" value="1"/>
</dbReference>
<evidence type="ECO:0000259" key="1">
    <source>
        <dbReference type="Pfam" id="PF17900"/>
    </source>
</evidence>
<keyword evidence="2" id="KW-0645">Protease</keyword>
<name>A0AAD8FI17_BIOPF</name>
<sequence length="52" mass="5837">YMVATQFQGTYARKAFPCFDEPAIKSTFNITLVRPSHLISLSNMPIINNSTT</sequence>
<dbReference type="GO" id="GO:0016020">
    <property type="term" value="C:membrane"/>
    <property type="evidence" value="ECO:0007669"/>
    <property type="project" value="TreeGrafter"/>
</dbReference>
<dbReference type="AlphaFoldDB" id="A0AAD8FI17"/>
<keyword evidence="3" id="KW-1185">Reference proteome</keyword>
<dbReference type="EMBL" id="JASAOG010000015">
    <property type="protein sequence ID" value="KAK0065105.1"/>
    <property type="molecule type" value="Genomic_DNA"/>
</dbReference>
<proteinExistence type="predicted"/>
<dbReference type="InterPro" id="IPR042097">
    <property type="entry name" value="Aminopeptidase_N-like_N_sf"/>
</dbReference>
<dbReference type="Proteomes" id="UP001233172">
    <property type="component" value="Unassembled WGS sequence"/>
</dbReference>
<keyword evidence="2" id="KW-0031">Aminopeptidase</keyword>
<feature type="non-terminal residue" evidence="2">
    <location>
        <position position="1"/>
    </location>
</feature>
<dbReference type="SUPFAM" id="SSF63737">
    <property type="entry name" value="Leukotriene A4 hydrolase N-terminal domain"/>
    <property type="match status" value="1"/>
</dbReference>
<dbReference type="Gene3D" id="2.60.40.1730">
    <property type="entry name" value="tricorn interacting facor f3 domain"/>
    <property type="match status" value="1"/>
</dbReference>
<dbReference type="InterPro" id="IPR045357">
    <property type="entry name" value="Aminopeptidase_N-like_N"/>
</dbReference>
<organism evidence="2 3">
    <name type="scientific">Biomphalaria pfeifferi</name>
    <name type="common">Bloodfluke planorb</name>
    <name type="synonym">Freshwater snail</name>
    <dbReference type="NCBI Taxonomy" id="112525"/>
    <lineage>
        <taxon>Eukaryota</taxon>
        <taxon>Metazoa</taxon>
        <taxon>Spiralia</taxon>
        <taxon>Lophotrochozoa</taxon>
        <taxon>Mollusca</taxon>
        <taxon>Gastropoda</taxon>
        <taxon>Heterobranchia</taxon>
        <taxon>Euthyneura</taxon>
        <taxon>Panpulmonata</taxon>
        <taxon>Hygrophila</taxon>
        <taxon>Lymnaeoidea</taxon>
        <taxon>Planorbidae</taxon>
        <taxon>Biomphalaria</taxon>
    </lineage>
</organism>
<evidence type="ECO:0000313" key="3">
    <source>
        <dbReference type="Proteomes" id="UP001233172"/>
    </source>
</evidence>
<gene>
    <name evidence="2" type="ORF">Bpfe_005663</name>
</gene>
<dbReference type="GO" id="GO:0008270">
    <property type="term" value="F:zinc ion binding"/>
    <property type="evidence" value="ECO:0007669"/>
    <property type="project" value="TreeGrafter"/>
</dbReference>
<dbReference type="GO" id="GO:0006508">
    <property type="term" value="P:proteolysis"/>
    <property type="evidence" value="ECO:0007669"/>
    <property type="project" value="TreeGrafter"/>
</dbReference>
<dbReference type="InterPro" id="IPR050344">
    <property type="entry name" value="Peptidase_M1_aminopeptidases"/>
</dbReference>
<feature type="domain" description="Aminopeptidase N-like N-terminal" evidence="1">
    <location>
        <begin position="1"/>
        <end position="50"/>
    </location>
</feature>
<dbReference type="GO" id="GO:0043171">
    <property type="term" value="P:peptide catabolic process"/>
    <property type="evidence" value="ECO:0007669"/>
    <property type="project" value="TreeGrafter"/>
</dbReference>
<dbReference type="GO" id="GO:0042277">
    <property type="term" value="F:peptide binding"/>
    <property type="evidence" value="ECO:0007669"/>
    <property type="project" value="TreeGrafter"/>
</dbReference>
<dbReference type="GO" id="GO:0005737">
    <property type="term" value="C:cytoplasm"/>
    <property type="evidence" value="ECO:0007669"/>
    <property type="project" value="TreeGrafter"/>
</dbReference>
<accession>A0AAD8FI17</accession>
<reference evidence="2" key="1">
    <citation type="journal article" date="2023" name="PLoS Negl. Trop. Dis.">
        <title>A genome sequence for Biomphalaria pfeifferi, the major vector snail for the human-infecting parasite Schistosoma mansoni.</title>
        <authorList>
            <person name="Bu L."/>
            <person name="Lu L."/>
            <person name="Laidemitt M.R."/>
            <person name="Zhang S.M."/>
            <person name="Mutuku M."/>
            <person name="Mkoji G."/>
            <person name="Steinauer M."/>
            <person name="Loker E.S."/>
        </authorList>
    </citation>
    <scope>NUCLEOTIDE SEQUENCE</scope>
    <source>
        <strain evidence="2">KasaAsao</strain>
    </source>
</reference>
<keyword evidence="2" id="KW-0378">Hydrolase</keyword>
<dbReference type="PANTHER" id="PTHR11533">
    <property type="entry name" value="PROTEASE M1 ZINC METALLOPROTEASE"/>
    <property type="match status" value="1"/>
</dbReference>
<comment type="caution">
    <text evidence="2">The sequence shown here is derived from an EMBL/GenBank/DDBJ whole genome shotgun (WGS) entry which is preliminary data.</text>
</comment>
<dbReference type="GO" id="GO:0070006">
    <property type="term" value="F:metalloaminopeptidase activity"/>
    <property type="evidence" value="ECO:0007669"/>
    <property type="project" value="TreeGrafter"/>
</dbReference>
<protein>
    <submittedName>
        <fullName evidence="2">Aminopeptidase N</fullName>
    </submittedName>
</protein>
<dbReference type="Pfam" id="PF17900">
    <property type="entry name" value="Peptidase_M1_N"/>
    <property type="match status" value="1"/>
</dbReference>
<evidence type="ECO:0000313" key="2">
    <source>
        <dbReference type="EMBL" id="KAK0065105.1"/>
    </source>
</evidence>
<dbReference type="GO" id="GO:0005615">
    <property type="term" value="C:extracellular space"/>
    <property type="evidence" value="ECO:0007669"/>
    <property type="project" value="TreeGrafter"/>
</dbReference>